<accession>A0ABR9AED4</accession>
<keyword evidence="3" id="KW-1185">Reference proteome</keyword>
<proteinExistence type="predicted"/>
<sequence length="345" mass="37721">MMRNFEQLSERLRWFLGDMSEPTFYKQEIASLGMLLGGLLSHWAWKRGKKWQGFSVSYGTGLLPWIMFSSFLSLVLSNLIWGWTILESHSWQPTFVAFISVPAATVLMHGSGWKISVVGAILGALVVTPLALILVNYMCLPYGLPTVIGNVLAIVLGSILSFMLFRIFPLLVENHKGGSDSVRPKAIHFETYGPAWVVRRMLADFTESPFISNELAGAGLIIGMLIAISLNPLSPAYGSGLTTQILTGQMIASALSVLIWRRAWMVNDWYPTYVPVVSVTPASIVLYGGAPVSIILSATLGALIAPPLAAFITGFLPKDFHPYIGSVLSMYVCCVTILPLIGFFV</sequence>
<feature type="transmembrane region" description="Helical" evidence="1">
    <location>
        <begin position="210"/>
        <end position="230"/>
    </location>
</feature>
<keyword evidence="1" id="KW-1133">Transmembrane helix</keyword>
<evidence type="ECO:0008006" key="4">
    <source>
        <dbReference type="Google" id="ProtNLM"/>
    </source>
</evidence>
<evidence type="ECO:0000313" key="3">
    <source>
        <dbReference type="Proteomes" id="UP000625247"/>
    </source>
</evidence>
<evidence type="ECO:0000313" key="2">
    <source>
        <dbReference type="EMBL" id="MBD8124497.1"/>
    </source>
</evidence>
<feature type="transmembrane region" description="Helical" evidence="1">
    <location>
        <begin position="147"/>
        <end position="168"/>
    </location>
</feature>
<reference evidence="2 3" key="1">
    <citation type="journal article" date="2020" name="FEMS Microbiol. Ecol.">
        <title>Temporal dynamics of bacterial communities during seed development and maturation.</title>
        <authorList>
            <person name="Chesneau G."/>
            <person name="Torres-Cortes G."/>
            <person name="Briand M."/>
            <person name="Darrasse A."/>
            <person name="Preveaux A."/>
            <person name="Marais C."/>
            <person name="Jacques M.A."/>
            <person name="Shade A."/>
            <person name="Barret M."/>
        </authorList>
    </citation>
    <scope>NUCLEOTIDE SEQUENCE [LARGE SCALE GENOMIC DNA]</scope>
    <source>
        <strain evidence="2 3">CFBP13723</strain>
    </source>
</reference>
<dbReference type="EMBL" id="JACYNP010000022">
    <property type="protein sequence ID" value="MBD8124497.1"/>
    <property type="molecule type" value="Genomic_DNA"/>
</dbReference>
<comment type="caution">
    <text evidence="2">The sequence shown here is derived from an EMBL/GenBank/DDBJ whole genome shotgun (WGS) entry which is preliminary data.</text>
</comment>
<feature type="transmembrane region" description="Helical" evidence="1">
    <location>
        <begin position="294"/>
        <end position="316"/>
    </location>
</feature>
<keyword evidence="1" id="KW-0472">Membrane</keyword>
<feature type="transmembrane region" description="Helical" evidence="1">
    <location>
        <begin position="90"/>
        <end position="108"/>
    </location>
</feature>
<feature type="transmembrane region" description="Helical" evidence="1">
    <location>
        <begin position="323"/>
        <end position="344"/>
    </location>
</feature>
<evidence type="ECO:0000256" key="1">
    <source>
        <dbReference type="SAM" id="Phobius"/>
    </source>
</evidence>
<feature type="transmembrane region" description="Helical" evidence="1">
    <location>
        <begin position="236"/>
        <end position="260"/>
    </location>
</feature>
<feature type="transmembrane region" description="Helical" evidence="1">
    <location>
        <begin position="65"/>
        <end position="84"/>
    </location>
</feature>
<keyword evidence="1" id="KW-0812">Transmembrane</keyword>
<name>A0ABR9AED4_9PSED</name>
<dbReference type="Proteomes" id="UP000625247">
    <property type="component" value="Unassembled WGS sequence"/>
</dbReference>
<gene>
    <name evidence="2" type="ORF">IFT62_25170</name>
</gene>
<protein>
    <recommendedName>
        <fullName evidence="4">Permease</fullName>
    </recommendedName>
</protein>
<feature type="transmembrane region" description="Helical" evidence="1">
    <location>
        <begin position="115"/>
        <end position="135"/>
    </location>
</feature>
<organism evidence="2 3">
    <name type="scientific">Pseudomonas lutea</name>
    <dbReference type="NCBI Taxonomy" id="243924"/>
    <lineage>
        <taxon>Bacteria</taxon>
        <taxon>Pseudomonadati</taxon>
        <taxon>Pseudomonadota</taxon>
        <taxon>Gammaproteobacteria</taxon>
        <taxon>Pseudomonadales</taxon>
        <taxon>Pseudomonadaceae</taxon>
        <taxon>Pseudomonas</taxon>
    </lineage>
</organism>